<gene>
    <name evidence="1" type="ORF">MU0053_004173</name>
</gene>
<reference evidence="1 2" key="1">
    <citation type="submission" date="2023-08" db="EMBL/GenBank/DDBJ databases">
        <authorList>
            <person name="Folkvardsen B D."/>
            <person name="Norman A."/>
        </authorList>
    </citation>
    <scope>NUCLEOTIDE SEQUENCE [LARGE SCALE GENOMIC DNA]</scope>
    <source>
        <strain evidence="1 2">Mu0053</strain>
    </source>
</reference>
<dbReference type="Proteomes" id="UP001190465">
    <property type="component" value="Chromosome"/>
</dbReference>
<evidence type="ECO:0000313" key="1">
    <source>
        <dbReference type="EMBL" id="CAJ1509407.1"/>
    </source>
</evidence>
<evidence type="ECO:0000313" key="2">
    <source>
        <dbReference type="Proteomes" id="UP001190465"/>
    </source>
</evidence>
<dbReference type="EMBL" id="OY726397">
    <property type="protein sequence ID" value="CAJ1509407.1"/>
    <property type="molecule type" value="Genomic_DNA"/>
</dbReference>
<protein>
    <recommendedName>
        <fullName evidence="3">GNAT family N-acetyltransferase</fullName>
    </recommendedName>
</protein>
<name>A0ABM9M326_9MYCO</name>
<sequence>MNHQLTELHAPSVRLESSAHWWDPDTECTLVLARPGDEPALWQEYLAGADYSYRKHGVECALDIEEIQDGSDTALFFVAIDSNKRIVAGVRAKGPLIDADDSHAVVEWAGQPGLPAVRKMIDDRAPFGILEMKSAWVTDEPGHARALTRAIARSGFHAMAVMDIQFCMATAAAYVLDRWRSSGGVVAAHIPPTPYPDDRYETTMMWWDRSTFANHAKPEQVAKILRETAMLRRETLSQGASA</sequence>
<accession>A0ABM9M326</accession>
<evidence type="ECO:0008006" key="3">
    <source>
        <dbReference type="Google" id="ProtNLM"/>
    </source>
</evidence>
<dbReference type="RefSeq" id="WP_308479485.1">
    <property type="nucleotide sequence ID" value="NZ_OY726397.1"/>
</dbReference>
<keyword evidence="2" id="KW-1185">Reference proteome</keyword>
<proteinExistence type="predicted"/>
<organism evidence="1 2">
    <name type="scientific">[Mycobacterium] burgundiense</name>
    <dbReference type="NCBI Taxonomy" id="3064286"/>
    <lineage>
        <taxon>Bacteria</taxon>
        <taxon>Bacillati</taxon>
        <taxon>Actinomycetota</taxon>
        <taxon>Actinomycetes</taxon>
        <taxon>Mycobacteriales</taxon>
        <taxon>Mycobacteriaceae</taxon>
        <taxon>Mycolicibacterium</taxon>
    </lineage>
</organism>